<organism evidence="5 6">
    <name type="scientific">Pseudoclavibacter endophyticus</name>
    <dbReference type="NCBI Taxonomy" id="1778590"/>
    <lineage>
        <taxon>Bacteria</taxon>
        <taxon>Bacillati</taxon>
        <taxon>Actinomycetota</taxon>
        <taxon>Actinomycetes</taxon>
        <taxon>Micrococcales</taxon>
        <taxon>Microbacteriaceae</taxon>
        <taxon>Pseudoclavibacter</taxon>
    </lineage>
</organism>
<dbReference type="InterPro" id="IPR004474">
    <property type="entry name" value="LytR_CpsA_psr"/>
</dbReference>
<comment type="similarity">
    <text evidence="1">Belongs to the LytR/CpsA/Psr (LCP) family.</text>
</comment>
<evidence type="ECO:0000256" key="2">
    <source>
        <dbReference type="SAM" id="MobiDB-lite"/>
    </source>
</evidence>
<evidence type="ECO:0000256" key="1">
    <source>
        <dbReference type="ARBA" id="ARBA00006068"/>
    </source>
</evidence>
<dbReference type="OrthoDB" id="9782542at2"/>
<dbReference type="NCBIfam" id="TIGR00350">
    <property type="entry name" value="lytR_cpsA_psr"/>
    <property type="match status" value="1"/>
</dbReference>
<keyword evidence="3" id="KW-0472">Membrane</keyword>
<evidence type="ECO:0000259" key="4">
    <source>
        <dbReference type="Pfam" id="PF03816"/>
    </source>
</evidence>
<dbReference type="Gene3D" id="3.40.630.190">
    <property type="entry name" value="LCP protein"/>
    <property type="match status" value="1"/>
</dbReference>
<name>A0A6H9WL98_9MICO</name>
<dbReference type="AlphaFoldDB" id="A0A6H9WL98"/>
<protein>
    <submittedName>
        <fullName evidence="5">LytR family transcriptional regulator</fullName>
    </submittedName>
</protein>
<dbReference type="PANTHER" id="PTHR33392:SF6">
    <property type="entry name" value="POLYISOPRENYL-TEICHOIC ACID--PEPTIDOGLYCAN TEICHOIC ACID TRANSFERASE TAGU"/>
    <property type="match status" value="1"/>
</dbReference>
<evidence type="ECO:0000313" key="6">
    <source>
        <dbReference type="Proteomes" id="UP000431744"/>
    </source>
</evidence>
<gene>
    <name evidence="5" type="ORF">F8O04_11360</name>
</gene>
<keyword evidence="6" id="KW-1185">Reference proteome</keyword>
<evidence type="ECO:0000256" key="3">
    <source>
        <dbReference type="SAM" id="Phobius"/>
    </source>
</evidence>
<dbReference type="PANTHER" id="PTHR33392">
    <property type="entry name" value="POLYISOPRENYL-TEICHOIC ACID--PEPTIDOGLYCAN TEICHOIC ACID TRANSFERASE TAGU"/>
    <property type="match status" value="1"/>
</dbReference>
<reference evidence="5 6" key="1">
    <citation type="submission" date="2019-09" db="EMBL/GenBank/DDBJ databases">
        <title>Phylogeny of genus Pseudoclavibacter and closely related genus.</title>
        <authorList>
            <person name="Li Y."/>
        </authorList>
    </citation>
    <scope>NUCLEOTIDE SEQUENCE [LARGE SCALE GENOMIC DNA]</scope>
    <source>
        <strain evidence="5 6">EGI 60007</strain>
    </source>
</reference>
<dbReference type="RefSeq" id="WP_158029487.1">
    <property type="nucleotide sequence ID" value="NZ_BMHG01000001.1"/>
</dbReference>
<keyword evidence="3" id="KW-1133">Transmembrane helix</keyword>
<dbReference type="Pfam" id="PF03816">
    <property type="entry name" value="LytR_cpsA_psr"/>
    <property type="match status" value="1"/>
</dbReference>
<feature type="transmembrane region" description="Helical" evidence="3">
    <location>
        <begin position="38"/>
        <end position="58"/>
    </location>
</feature>
<dbReference type="EMBL" id="WBJY01000002">
    <property type="protein sequence ID" value="KAB1648292.1"/>
    <property type="molecule type" value="Genomic_DNA"/>
</dbReference>
<keyword evidence="3" id="KW-0812">Transmembrane</keyword>
<proteinExistence type="inferred from homology"/>
<dbReference type="InterPro" id="IPR050922">
    <property type="entry name" value="LytR/CpsA/Psr_CW_biosynth"/>
</dbReference>
<sequence>MTSDSPRSADPLGSLLDDDASSPTSEGRRRRNRRRWRTVLIALGIVLALIIAGGVYLWNATSGQIETIELDLPDEGRPDAPETDDNGKAPINVLLMGTDSRVSESDSLLTELGSRADTIMVAHIPADRSSVQVMSIMRDSWVEVPGYGENKVNAALAYGGVSLAVQTVEQLIGQRIDHVAIIGFDGFKGLTEAVGGVTVQNEIAFEANGHSFAAGEITLSGEEALAYVRARYNFPDGDYQRVRNQQAFMKGVLQEVLARDTLSNPATVTQLLTTMTPHMATDAGLDTGRIIELAGDLQHVRSGNVDFFTIPTVGTGMIGDQSVVFVDWTRMEEVRQHFANDTLDEFEP</sequence>
<feature type="domain" description="Cell envelope-related transcriptional attenuator" evidence="4">
    <location>
        <begin position="115"/>
        <end position="256"/>
    </location>
</feature>
<comment type="caution">
    <text evidence="5">The sequence shown here is derived from an EMBL/GenBank/DDBJ whole genome shotgun (WGS) entry which is preliminary data.</text>
</comment>
<dbReference type="Proteomes" id="UP000431744">
    <property type="component" value="Unassembled WGS sequence"/>
</dbReference>
<accession>A0A6H9WL98</accession>
<evidence type="ECO:0000313" key="5">
    <source>
        <dbReference type="EMBL" id="KAB1648292.1"/>
    </source>
</evidence>
<feature type="region of interest" description="Disordered" evidence="2">
    <location>
        <begin position="1"/>
        <end position="31"/>
    </location>
</feature>